<name>Q2T867_BURTA</name>
<evidence type="ECO:0000313" key="1">
    <source>
        <dbReference type="EMBL" id="ABC34759.1"/>
    </source>
</evidence>
<dbReference type="HOGENOM" id="CLU_3325759_0_0_4"/>
<proteinExistence type="predicted"/>
<dbReference type="EMBL" id="CP000085">
    <property type="protein sequence ID" value="ABC34759.1"/>
    <property type="molecule type" value="Genomic_DNA"/>
</dbReference>
<dbReference type="AlphaFoldDB" id="Q2T867"/>
<protein>
    <submittedName>
        <fullName evidence="1">Uncharacterized protein</fullName>
    </submittedName>
</protein>
<evidence type="ECO:0000313" key="2">
    <source>
        <dbReference type="Proteomes" id="UP000001930"/>
    </source>
</evidence>
<keyword evidence="2" id="KW-1185">Reference proteome</keyword>
<reference evidence="1 2" key="1">
    <citation type="journal article" date="2005" name="BMC Genomics">
        <title>Bacterial genome adaptation to niches: divergence of the potential virulence genes in three Burkholderia species of different survival strategies.</title>
        <authorList>
            <person name="Kim H.S."/>
            <person name="Schell M.A."/>
            <person name="Yu Y."/>
            <person name="Ulrich R.L."/>
            <person name="Sarria S.H."/>
            <person name="Nierman W.C."/>
            <person name="DeShazer D."/>
        </authorList>
    </citation>
    <scope>NUCLEOTIDE SEQUENCE [LARGE SCALE GENOMIC DNA]</scope>
    <source>
        <strain evidence="2">ATCC 700388 / DSM 13276 / CCUG 48851 / CIP 106301 / E264</strain>
    </source>
</reference>
<sequence length="38" mass="4093">MCANGYRNRPRGRVERLESCRAASASGVPVNRTAVISS</sequence>
<organism evidence="1 2">
    <name type="scientific">Burkholderia thailandensis (strain ATCC 700388 / DSM 13276 / CCUG 48851 / CIP 106301 / E264)</name>
    <dbReference type="NCBI Taxonomy" id="271848"/>
    <lineage>
        <taxon>Bacteria</taxon>
        <taxon>Pseudomonadati</taxon>
        <taxon>Pseudomonadota</taxon>
        <taxon>Betaproteobacteria</taxon>
        <taxon>Burkholderiales</taxon>
        <taxon>Burkholderiaceae</taxon>
        <taxon>Burkholderia</taxon>
        <taxon>pseudomallei group</taxon>
    </lineage>
</organism>
<gene>
    <name evidence="1" type="ordered locus">BTH_II0432</name>
</gene>
<dbReference type="Proteomes" id="UP000001930">
    <property type="component" value="Chromosome II"/>
</dbReference>
<dbReference type="KEGG" id="bte:BTH_II0432"/>
<accession>Q2T867</accession>